<accession>A0A1B1SA62</accession>
<gene>
    <name evidence="4" type="ORF">A4V02_08075</name>
</gene>
<dbReference type="STRING" id="1796646.A4V02_08075"/>
<name>A0A1B1SA62_9BACT</name>
<dbReference type="InterPro" id="IPR029026">
    <property type="entry name" value="tRNA_m1G_MTases_N"/>
</dbReference>
<dbReference type="GeneID" id="65536814"/>
<evidence type="ECO:0000259" key="3">
    <source>
        <dbReference type="SMART" id="SM00967"/>
    </source>
</evidence>
<dbReference type="GO" id="GO:0008173">
    <property type="term" value="F:RNA methyltransferase activity"/>
    <property type="evidence" value="ECO:0007669"/>
    <property type="project" value="InterPro"/>
</dbReference>
<sequence>MESTDYIFGIRAVIEAIEAGKEIDKVFIRKDLQGEALLKELLDKLHRSRVPVQRVPVERINRITRKNHQGVLAMLSAVTYHRLDHIVPALYEDGVLPFVVVLDGITDVRNFGAIARTCECAGVDAIVIPERGSVSVGGDAVKTSAGALLHIPVCRERSAAGAVRFLKDNGYKIVAASEKADINYTQADYTGPVAIVMGAEDVGISPEVLKQCDTFVSIPQFGHIGSLNVSVAAGVIIYEVVRQRLAGNLEVI</sequence>
<feature type="domain" description="RNA 2-O ribose methyltransferase substrate binding" evidence="3">
    <location>
        <begin position="6"/>
        <end position="81"/>
    </location>
</feature>
<dbReference type="AlphaFoldDB" id="A0A1B1SA62"/>
<dbReference type="Pfam" id="PF08032">
    <property type="entry name" value="SpoU_sub_bind"/>
    <property type="match status" value="1"/>
</dbReference>
<reference evidence="5" key="1">
    <citation type="submission" date="2016-04" db="EMBL/GenBank/DDBJ databases">
        <title>Complete Genome Sequences of Twelve Strains of a Stable Defined Moderately Diverse Mouse Microbiota 2 (sDMDMm2).</title>
        <authorList>
            <person name="Uchimura Y."/>
            <person name="Wyss M."/>
            <person name="Brugiroux S."/>
            <person name="Limenitakis J.P."/>
            <person name="Stecher B."/>
            <person name="McCoy K.D."/>
            <person name="Macpherson A.J."/>
        </authorList>
    </citation>
    <scope>NUCLEOTIDE SEQUENCE [LARGE SCALE GENOMIC DNA]</scope>
    <source>
        <strain evidence="5">YL27</strain>
    </source>
</reference>
<organism evidence="4 5">
    <name type="scientific">Muribaculum intestinale</name>
    <dbReference type="NCBI Taxonomy" id="1796646"/>
    <lineage>
        <taxon>Bacteria</taxon>
        <taxon>Pseudomonadati</taxon>
        <taxon>Bacteroidota</taxon>
        <taxon>Bacteroidia</taxon>
        <taxon>Bacteroidales</taxon>
        <taxon>Muribaculaceae</taxon>
        <taxon>Muribaculum</taxon>
    </lineage>
</organism>
<keyword evidence="1 4" id="KW-0489">Methyltransferase</keyword>
<proteinExistence type="predicted"/>
<dbReference type="PANTHER" id="PTHR46429">
    <property type="entry name" value="23S RRNA (GUANOSINE-2'-O-)-METHYLTRANSFERASE RLMB"/>
    <property type="match status" value="1"/>
</dbReference>
<keyword evidence="2 4" id="KW-0808">Transferase</keyword>
<evidence type="ECO:0000313" key="4">
    <source>
        <dbReference type="EMBL" id="ANU63688.1"/>
    </source>
</evidence>
<evidence type="ECO:0000313" key="5">
    <source>
        <dbReference type="Proteomes" id="UP000186351"/>
    </source>
</evidence>
<dbReference type="RefSeq" id="WP_068960994.1">
    <property type="nucleotide sequence ID" value="NZ_CAJTAP010000036.1"/>
</dbReference>
<dbReference type="InterPro" id="IPR029064">
    <property type="entry name" value="Ribosomal_eL30-like_sf"/>
</dbReference>
<dbReference type="GO" id="GO:0032259">
    <property type="term" value="P:methylation"/>
    <property type="evidence" value="ECO:0007669"/>
    <property type="project" value="UniProtKB-KW"/>
</dbReference>
<dbReference type="Gene3D" id="3.40.1280.10">
    <property type="match status" value="1"/>
</dbReference>
<dbReference type="InterPro" id="IPR001537">
    <property type="entry name" value="SpoU_MeTrfase"/>
</dbReference>
<dbReference type="Gene3D" id="3.30.1330.30">
    <property type="match status" value="1"/>
</dbReference>
<dbReference type="GO" id="GO:0005829">
    <property type="term" value="C:cytosol"/>
    <property type="evidence" value="ECO:0007669"/>
    <property type="project" value="TreeGrafter"/>
</dbReference>
<dbReference type="SUPFAM" id="SSF55315">
    <property type="entry name" value="L30e-like"/>
    <property type="match status" value="1"/>
</dbReference>
<protein>
    <submittedName>
        <fullName evidence="4">23S rRNA (Guanosine(2251)-2'-O)-methyltransferase RlmB</fullName>
    </submittedName>
</protein>
<dbReference type="SUPFAM" id="SSF75217">
    <property type="entry name" value="alpha/beta knot"/>
    <property type="match status" value="1"/>
</dbReference>
<dbReference type="PANTHER" id="PTHR46429:SF1">
    <property type="entry name" value="23S RRNA (GUANOSINE-2'-O-)-METHYLTRANSFERASE RLMB"/>
    <property type="match status" value="1"/>
</dbReference>
<accession>A0A1Z2XIH8</accession>
<dbReference type="SMART" id="SM00967">
    <property type="entry name" value="SpoU_sub_bind"/>
    <property type="match status" value="1"/>
</dbReference>
<dbReference type="EMBL" id="CP015402">
    <property type="protein sequence ID" value="ANU63688.1"/>
    <property type="molecule type" value="Genomic_DNA"/>
</dbReference>
<evidence type="ECO:0000256" key="2">
    <source>
        <dbReference type="ARBA" id="ARBA00022679"/>
    </source>
</evidence>
<dbReference type="GO" id="GO:0006396">
    <property type="term" value="P:RNA processing"/>
    <property type="evidence" value="ECO:0007669"/>
    <property type="project" value="InterPro"/>
</dbReference>
<dbReference type="CDD" id="cd18103">
    <property type="entry name" value="SpoU-like_RlmB"/>
    <property type="match status" value="1"/>
</dbReference>
<dbReference type="InterPro" id="IPR004441">
    <property type="entry name" value="rRNA_MeTrfase_TrmH"/>
</dbReference>
<dbReference type="KEGG" id="pary:A4V02_08075"/>
<dbReference type="OrthoDB" id="9794400at2"/>
<dbReference type="InterPro" id="IPR029028">
    <property type="entry name" value="Alpha/beta_knot_MTases"/>
</dbReference>
<dbReference type="GO" id="GO:0003723">
    <property type="term" value="F:RNA binding"/>
    <property type="evidence" value="ECO:0007669"/>
    <property type="project" value="InterPro"/>
</dbReference>
<dbReference type="InterPro" id="IPR013123">
    <property type="entry name" value="SpoU_subst-bd"/>
</dbReference>
<keyword evidence="5" id="KW-1185">Reference proteome</keyword>
<dbReference type="NCBIfam" id="TIGR00186">
    <property type="entry name" value="rRNA_methyl_3"/>
    <property type="match status" value="1"/>
</dbReference>
<evidence type="ECO:0000256" key="1">
    <source>
        <dbReference type="ARBA" id="ARBA00022603"/>
    </source>
</evidence>
<dbReference type="Proteomes" id="UP000186351">
    <property type="component" value="Chromosome"/>
</dbReference>
<dbReference type="Pfam" id="PF00588">
    <property type="entry name" value="SpoU_methylase"/>
    <property type="match status" value="1"/>
</dbReference>